<evidence type="ECO:0000313" key="1">
    <source>
        <dbReference type="EMBL" id="TWF59026.1"/>
    </source>
</evidence>
<dbReference type="RefSeq" id="WP_145632854.1">
    <property type="nucleotide sequence ID" value="NZ_VIWP01000001.1"/>
</dbReference>
<comment type="caution">
    <text evidence="1">The sequence shown here is derived from an EMBL/GenBank/DDBJ whole genome shotgun (WGS) entry which is preliminary data.</text>
</comment>
<protein>
    <submittedName>
        <fullName evidence="1">Uncharacterized protein</fullName>
    </submittedName>
</protein>
<name>A0A561R8T5_9HYPH</name>
<dbReference type="EMBL" id="VIWP01000001">
    <property type="protein sequence ID" value="TWF59026.1"/>
    <property type="molecule type" value="Genomic_DNA"/>
</dbReference>
<proteinExistence type="predicted"/>
<sequence>MQFSRAEGGFRPRGSDIATIRVLELKGLVDRIEGGKYVATELGANLPDRISPLETRMDRIVSFLRSGGEGLQTAEIADALKISRPLIYPAIRMLRETGTVMQGAGPEDAGDKRIFLVKDRQSPRKTS</sequence>
<dbReference type="InterPro" id="IPR036388">
    <property type="entry name" value="WH-like_DNA-bd_sf"/>
</dbReference>
<dbReference type="AlphaFoldDB" id="A0A561R8T5"/>
<organism evidence="1 2">
    <name type="scientific">Neorhizobium alkalisoli</name>
    <dbReference type="NCBI Taxonomy" id="528178"/>
    <lineage>
        <taxon>Bacteria</taxon>
        <taxon>Pseudomonadati</taxon>
        <taxon>Pseudomonadota</taxon>
        <taxon>Alphaproteobacteria</taxon>
        <taxon>Hyphomicrobiales</taxon>
        <taxon>Rhizobiaceae</taxon>
        <taxon>Rhizobium/Agrobacterium group</taxon>
        <taxon>Neorhizobium</taxon>
    </lineage>
</organism>
<dbReference type="Proteomes" id="UP000320653">
    <property type="component" value="Unassembled WGS sequence"/>
</dbReference>
<accession>A0A561R8T5</accession>
<dbReference type="Gene3D" id="1.10.10.10">
    <property type="entry name" value="Winged helix-like DNA-binding domain superfamily/Winged helix DNA-binding domain"/>
    <property type="match status" value="1"/>
</dbReference>
<dbReference type="InterPro" id="IPR036390">
    <property type="entry name" value="WH_DNA-bd_sf"/>
</dbReference>
<gene>
    <name evidence="1" type="ORF">FHW37_101830</name>
</gene>
<evidence type="ECO:0000313" key="2">
    <source>
        <dbReference type="Proteomes" id="UP000320653"/>
    </source>
</evidence>
<dbReference type="SUPFAM" id="SSF46785">
    <property type="entry name" value="Winged helix' DNA-binding domain"/>
    <property type="match status" value="1"/>
</dbReference>
<keyword evidence="2" id="KW-1185">Reference proteome</keyword>
<reference evidence="1 2" key="1">
    <citation type="submission" date="2019-06" db="EMBL/GenBank/DDBJ databases">
        <title>Sorghum-associated microbial communities from plants grown in Nebraska, USA.</title>
        <authorList>
            <person name="Schachtman D."/>
        </authorList>
    </citation>
    <scope>NUCLEOTIDE SEQUENCE [LARGE SCALE GENOMIC DNA]</scope>
    <source>
        <strain evidence="1 2">1225</strain>
    </source>
</reference>